<reference evidence="2 3" key="1">
    <citation type="submission" date="2024-07" db="EMBL/GenBank/DDBJ databases">
        <title>Marimonas sp.nov., isolated from tidal-flat sediment.</title>
        <authorList>
            <person name="Jayan J.N."/>
            <person name="Lee S.S."/>
        </authorList>
    </citation>
    <scope>NUCLEOTIDE SEQUENCE [LARGE SCALE GENOMIC DNA]</scope>
    <source>
        <strain evidence="2 3">MJW-29</strain>
    </source>
</reference>
<dbReference type="RefSeq" id="WP_367878043.1">
    <property type="nucleotide sequence ID" value="NZ_JBFNXX010000008.1"/>
</dbReference>
<evidence type="ECO:0000313" key="2">
    <source>
        <dbReference type="EMBL" id="MEW9920338.1"/>
    </source>
</evidence>
<dbReference type="Pfam" id="PF13439">
    <property type="entry name" value="Glyco_transf_4"/>
    <property type="match status" value="1"/>
</dbReference>
<dbReference type="GO" id="GO:0016757">
    <property type="term" value="F:glycosyltransferase activity"/>
    <property type="evidence" value="ECO:0007669"/>
    <property type="project" value="UniProtKB-KW"/>
</dbReference>
<dbReference type="Proteomes" id="UP001556098">
    <property type="component" value="Unassembled WGS sequence"/>
</dbReference>
<dbReference type="InterPro" id="IPR028098">
    <property type="entry name" value="Glyco_trans_4-like_N"/>
</dbReference>
<dbReference type="EMBL" id="JBFNXX010000008">
    <property type="protein sequence ID" value="MEW9920338.1"/>
    <property type="molecule type" value="Genomic_DNA"/>
</dbReference>
<feature type="domain" description="Glycosyltransferase subfamily 4-like N-terminal" evidence="1">
    <location>
        <begin position="5"/>
        <end position="193"/>
    </location>
</feature>
<keyword evidence="2" id="KW-0328">Glycosyltransferase</keyword>
<dbReference type="Gene3D" id="3.40.50.2000">
    <property type="entry name" value="Glycogen Phosphorylase B"/>
    <property type="match status" value="2"/>
</dbReference>
<keyword evidence="2" id="KW-0808">Transferase</keyword>
<name>A0ABV3RQJ9_9RHOB</name>
<proteinExistence type="predicted"/>
<keyword evidence="3" id="KW-1185">Reference proteome</keyword>
<evidence type="ECO:0000313" key="3">
    <source>
        <dbReference type="Proteomes" id="UP001556098"/>
    </source>
</evidence>
<accession>A0ABV3RQJ9</accession>
<gene>
    <name evidence="2" type="ORF">AB2B41_12035</name>
</gene>
<dbReference type="EC" id="2.4.-.-" evidence="2"/>
<protein>
    <submittedName>
        <fullName evidence="2">Glycosyltransferase</fullName>
        <ecNumber evidence="2">2.4.-.-</ecNumber>
    </submittedName>
</protein>
<dbReference type="SUPFAM" id="SSF53756">
    <property type="entry name" value="UDP-Glycosyltransferase/glycogen phosphorylase"/>
    <property type="match status" value="1"/>
</dbReference>
<sequence length="392" mass="45018">MAKFCKYAKRIGAEPVVITAKFEGGLQDETLIDDLPQDLEVHRVAWSVLGKRNLFSRLWRLVARAILPDPHGAWGRAAYRKAIELSRDRNFDAVLVSYGAPSALRSGVKVGKKLALPVIVDIRDFKQKNIINGRRLQSFGRIRQRLLNHLENSIFSKALYISTVSETYREILHSHYHIDYRNISVIYNGYDPEDFADKDTLAPTDQQILRYIGYINNFESLSNFANALGNINIKRGHLGKSPVLFEIIGANESRIIRRIFEENGALEWYKVVGYVPHKEAVELACRAAGLVLMPTSEKGVVPGKFCEYLGAKRPILMLNNQNDELRRLISENRIGEIAEYDNVYEIEHGIEKVLDCQGYRKSFSEEMFRRDFQAMEFIRLVERAVFAYKEKK</sequence>
<comment type="caution">
    <text evidence="2">The sequence shown here is derived from an EMBL/GenBank/DDBJ whole genome shotgun (WGS) entry which is preliminary data.</text>
</comment>
<evidence type="ECO:0000259" key="1">
    <source>
        <dbReference type="Pfam" id="PF13439"/>
    </source>
</evidence>
<organism evidence="2 3">
    <name type="scientific">Sulfitobacter sediminis</name>
    <dbReference type="NCBI Taxonomy" id="3234186"/>
    <lineage>
        <taxon>Bacteria</taxon>
        <taxon>Pseudomonadati</taxon>
        <taxon>Pseudomonadota</taxon>
        <taxon>Alphaproteobacteria</taxon>
        <taxon>Rhodobacterales</taxon>
        <taxon>Roseobacteraceae</taxon>
        <taxon>Sulfitobacter</taxon>
    </lineage>
</organism>